<dbReference type="PANTHER" id="PTHR13844">
    <property type="entry name" value="SWI/SNF-RELATED MATRIX-ASSOCIATED ACTIN-DEPENDENT REGULATOR OF CHROMATIN SUBFAMILY D"/>
    <property type="match status" value="1"/>
</dbReference>
<accession>A0A0C4F102</accession>
<protein>
    <submittedName>
        <fullName evidence="5">SWIB domain-containing protein</fullName>
    </submittedName>
</protein>
<gene>
    <name evidence="4" type="ORF">PTTG_06772</name>
</gene>
<dbReference type="InterPro" id="IPR019835">
    <property type="entry name" value="SWIB_domain"/>
</dbReference>
<proteinExistence type="predicted"/>
<keyword evidence="6" id="KW-1185">Reference proteome</keyword>
<evidence type="ECO:0000256" key="1">
    <source>
        <dbReference type="SAM" id="MobiDB-lite"/>
    </source>
</evidence>
<evidence type="ECO:0000259" key="3">
    <source>
        <dbReference type="PROSITE" id="PS51998"/>
    </source>
</evidence>
<feature type="compositionally biased region" description="Pro residues" evidence="1">
    <location>
        <begin position="70"/>
        <end position="83"/>
    </location>
</feature>
<evidence type="ECO:0000313" key="5">
    <source>
        <dbReference type="EnsemblFungi" id="PTTG_06772-t43_1-p1"/>
    </source>
</evidence>
<dbReference type="SUPFAM" id="SSF47592">
    <property type="entry name" value="SWIB/MDM2 domain"/>
    <property type="match status" value="1"/>
</dbReference>
<dbReference type="SMART" id="SM00151">
    <property type="entry name" value="SWIB"/>
    <property type="match status" value="1"/>
</dbReference>
<evidence type="ECO:0000259" key="2">
    <source>
        <dbReference type="PROSITE" id="PS51925"/>
    </source>
</evidence>
<sequence length="289" mass="31611">MSLPPNLANHVRSYLTSPEVDLQTVSAKQIRKKLATIFPDLDIKALRSEIDEISIPIFHEIKENVEGDVKPPPQEPSVNPAPPTNSFNHPQPPIKQDIKPTTSFPPLALPPRGTPGVVKTGNPQPVKPVVQKPAQQPPTATIPRAAKSTATKSKKRKSAAYVDTDDEDGSPSTGGKKTGGEKKPRVPREGEGPGSNKGIHLELNCSPALSDVIGVPMCSRPQVVKKIWEYIKAKELQNPKDRRQILCDDALKKVFNTNSVNMFTMNKLLADHLWKPEEVLQPPPAQSQS</sequence>
<feature type="region of interest" description="Disordered" evidence="1">
    <location>
        <begin position="66"/>
        <end position="199"/>
    </location>
</feature>
<dbReference type="OMA" id="KVWQYIR"/>
<reference evidence="5" key="4">
    <citation type="submission" date="2025-05" db="UniProtKB">
        <authorList>
            <consortium name="EnsemblFungi"/>
        </authorList>
    </citation>
    <scope>IDENTIFICATION</scope>
    <source>
        <strain evidence="5">isolate 1-1 / race 1 (BBBD)</strain>
    </source>
</reference>
<feature type="domain" description="DEK-C" evidence="3">
    <location>
        <begin position="1"/>
        <end position="59"/>
    </location>
</feature>
<reference evidence="4" key="2">
    <citation type="submission" date="2016-05" db="EMBL/GenBank/DDBJ databases">
        <title>Comparative analysis highlights variable genome content of wheat rusts and divergence of the mating loci.</title>
        <authorList>
            <person name="Cuomo C.A."/>
            <person name="Bakkeren G."/>
            <person name="Szabo L."/>
            <person name="Khalil H."/>
            <person name="Joly D."/>
            <person name="Goldberg J."/>
            <person name="Young S."/>
            <person name="Zeng Q."/>
            <person name="Fellers J."/>
        </authorList>
    </citation>
    <scope>NUCLEOTIDE SEQUENCE [LARGE SCALE GENOMIC DNA]</scope>
    <source>
        <strain evidence="4">1-1 BBBD Race 1</strain>
    </source>
</reference>
<evidence type="ECO:0000313" key="6">
    <source>
        <dbReference type="Proteomes" id="UP000005240"/>
    </source>
</evidence>
<dbReference type="Proteomes" id="UP000005240">
    <property type="component" value="Unassembled WGS sequence"/>
</dbReference>
<dbReference type="Gene3D" id="1.10.245.10">
    <property type="entry name" value="SWIB/MDM2 domain"/>
    <property type="match status" value="1"/>
</dbReference>
<dbReference type="CDD" id="cd10567">
    <property type="entry name" value="SWIB-MDM2_like"/>
    <property type="match status" value="1"/>
</dbReference>
<dbReference type="InterPro" id="IPR003121">
    <property type="entry name" value="SWIB_MDM2_domain"/>
</dbReference>
<dbReference type="PROSITE" id="PS51925">
    <property type="entry name" value="SWIB_MDM2"/>
    <property type="match status" value="1"/>
</dbReference>
<dbReference type="OrthoDB" id="10251073at2759"/>
<dbReference type="EnsemblFungi" id="PTTG_06772-t43_1">
    <property type="protein sequence ID" value="PTTG_06772-t43_1-p1"/>
    <property type="gene ID" value="PTTG_06772"/>
</dbReference>
<reference evidence="5 6" key="3">
    <citation type="journal article" date="2017" name="G3 (Bethesda)">
        <title>Comparative analysis highlights variable genome content of wheat rusts and divergence of the mating loci.</title>
        <authorList>
            <person name="Cuomo C.A."/>
            <person name="Bakkeren G."/>
            <person name="Khalil H.B."/>
            <person name="Panwar V."/>
            <person name="Joly D."/>
            <person name="Linning R."/>
            <person name="Sakthikumar S."/>
            <person name="Song X."/>
            <person name="Adiconis X."/>
            <person name="Fan L."/>
            <person name="Goldberg J.M."/>
            <person name="Levin J.Z."/>
            <person name="Young S."/>
            <person name="Zeng Q."/>
            <person name="Anikster Y."/>
            <person name="Bruce M."/>
            <person name="Wang M."/>
            <person name="Yin C."/>
            <person name="McCallum B."/>
            <person name="Szabo L.J."/>
            <person name="Hulbert S."/>
            <person name="Chen X."/>
            <person name="Fellers J.P."/>
        </authorList>
    </citation>
    <scope>NUCLEOTIDE SEQUENCE</scope>
    <source>
        <strain evidence="5">isolate 1-1 / race 1 (BBBD)</strain>
        <strain evidence="6">Isolate 1-1 / race 1 (BBBD)</strain>
    </source>
</reference>
<dbReference type="AlphaFoldDB" id="A0A0C4F102"/>
<dbReference type="PROSITE" id="PS51998">
    <property type="entry name" value="DEK_C"/>
    <property type="match status" value="1"/>
</dbReference>
<dbReference type="Pfam" id="PF02201">
    <property type="entry name" value="SWIB"/>
    <property type="match status" value="1"/>
</dbReference>
<reference evidence="4" key="1">
    <citation type="submission" date="2009-11" db="EMBL/GenBank/DDBJ databases">
        <authorList>
            <consortium name="The Broad Institute Genome Sequencing Platform"/>
            <person name="Ward D."/>
            <person name="Feldgarden M."/>
            <person name="Earl A."/>
            <person name="Young S.K."/>
            <person name="Zeng Q."/>
            <person name="Koehrsen M."/>
            <person name="Alvarado L."/>
            <person name="Berlin A."/>
            <person name="Bochicchio J."/>
            <person name="Borenstein D."/>
            <person name="Chapman S.B."/>
            <person name="Chen Z."/>
            <person name="Engels R."/>
            <person name="Freedman E."/>
            <person name="Gellesch M."/>
            <person name="Goldberg J."/>
            <person name="Griggs A."/>
            <person name="Gujja S."/>
            <person name="Heilman E."/>
            <person name="Heiman D."/>
            <person name="Hepburn T."/>
            <person name="Howarth C."/>
            <person name="Jen D."/>
            <person name="Larson L."/>
            <person name="Lewis B."/>
            <person name="Mehta T."/>
            <person name="Park D."/>
            <person name="Pearson M."/>
            <person name="Roberts A."/>
            <person name="Saif S."/>
            <person name="Shea T."/>
            <person name="Shenoy N."/>
            <person name="Sisk P."/>
            <person name="Stolte C."/>
            <person name="Sykes S."/>
            <person name="Thomson T."/>
            <person name="Walk T."/>
            <person name="White J."/>
            <person name="Yandava C."/>
            <person name="Izard J."/>
            <person name="Baranova O.V."/>
            <person name="Blanton J.M."/>
            <person name="Tanner A.C."/>
            <person name="Dewhirst F.E."/>
            <person name="Haas B."/>
            <person name="Nusbaum C."/>
            <person name="Birren B."/>
        </authorList>
    </citation>
    <scope>NUCLEOTIDE SEQUENCE [LARGE SCALE GENOMIC DNA]</scope>
    <source>
        <strain evidence="4">1-1 BBBD Race 1</strain>
    </source>
</reference>
<feature type="domain" description="DM2" evidence="2">
    <location>
        <begin position="198"/>
        <end position="275"/>
    </location>
</feature>
<feature type="compositionally biased region" description="Low complexity" evidence="1">
    <location>
        <begin position="123"/>
        <end position="151"/>
    </location>
</feature>
<evidence type="ECO:0000313" key="4">
    <source>
        <dbReference type="EMBL" id="OAV87882.1"/>
    </source>
</evidence>
<name>A0A0C4F102_PUCT1</name>
<feature type="compositionally biased region" description="Basic and acidic residues" evidence="1">
    <location>
        <begin position="178"/>
        <end position="191"/>
    </location>
</feature>
<dbReference type="VEuPathDB" id="FungiDB:PTTG_06772"/>
<dbReference type="InterPro" id="IPR036885">
    <property type="entry name" value="SWIB_MDM2_dom_sf"/>
</dbReference>
<organism evidence="4">
    <name type="scientific">Puccinia triticina (isolate 1-1 / race 1 (BBBD))</name>
    <name type="common">Brown leaf rust fungus</name>
    <dbReference type="NCBI Taxonomy" id="630390"/>
    <lineage>
        <taxon>Eukaryota</taxon>
        <taxon>Fungi</taxon>
        <taxon>Dikarya</taxon>
        <taxon>Basidiomycota</taxon>
        <taxon>Pucciniomycotina</taxon>
        <taxon>Pucciniomycetes</taxon>
        <taxon>Pucciniales</taxon>
        <taxon>Pucciniaceae</taxon>
        <taxon>Puccinia</taxon>
    </lineage>
</organism>
<dbReference type="InterPro" id="IPR014876">
    <property type="entry name" value="DEK_C"/>
</dbReference>
<dbReference type="EMBL" id="ADAS02000258">
    <property type="protein sequence ID" value="OAV87882.1"/>
    <property type="molecule type" value="Genomic_DNA"/>
</dbReference>
<dbReference type="STRING" id="630390.A0A0C4F102"/>
<dbReference type="SUPFAM" id="SSF109715">
    <property type="entry name" value="DEK C-terminal domain"/>
    <property type="match status" value="1"/>
</dbReference>